<gene>
    <name evidence="2" type="ORF">PAT01_31290</name>
</gene>
<keyword evidence="3" id="KW-1185">Reference proteome</keyword>
<keyword evidence="1" id="KW-1133">Transmembrane helix</keyword>
<evidence type="ECO:0000313" key="2">
    <source>
        <dbReference type="EMBL" id="GEK77825.1"/>
    </source>
</evidence>
<dbReference type="Proteomes" id="UP000321189">
    <property type="component" value="Unassembled WGS sequence"/>
</dbReference>
<evidence type="ECO:0000313" key="3">
    <source>
        <dbReference type="Proteomes" id="UP000321189"/>
    </source>
</evidence>
<organism evidence="2 3">
    <name type="scientific">Pseudoalteromonas atlantica</name>
    <name type="common">Alteromonas atlantica</name>
    <dbReference type="NCBI Taxonomy" id="288"/>
    <lineage>
        <taxon>Bacteria</taxon>
        <taxon>Pseudomonadati</taxon>
        <taxon>Pseudomonadota</taxon>
        <taxon>Gammaproteobacteria</taxon>
        <taxon>Alteromonadales</taxon>
        <taxon>Pseudoalteromonadaceae</taxon>
        <taxon>Pseudoalteromonas</taxon>
    </lineage>
</organism>
<feature type="transmembrane region" description="Helical" evidence="1">
    <location>
        <begin position="12"/>
        <end position="33"/>
    </location>
</feature>
<reference evidence="2 3" key="1">
    <citation type="submission" date="2019-07" db="EMBL/GenBank/DDBJ databases">
        <title>Whole genome shotgun sequence of Pseudoalteromonas atlantica NBRC 103033.</title>
        <authorList>
            <person name="Hosoyama A."/>
            <person name="Uohara A."/>
            <person name="Ohji S."/>
            <person name="Ichikawa N."/>
        </authorList>
    </citation>
    <scope>NUCLEOTIDE SEQUENCE [LARGE SCALE GENOMIC DNA]</scope>
    <source>
        <strain evidence="2 3">NBRC 103033</strain>
    </source>
</reference>
<protein>
    <recommendedName>
        <fullName evidence="4">Prepilin-type N-terminal cleavage/methylation domain-containing protein</fullName>
    </recommendedName>
</protein>
<dbReference type="RefSeq" id="WP_154945782.1">
    <property type="nucleotide sequence ID" value="NZ_BJUT01000045.1"/>
</dbReference>
<dbReference type="EMBL" id="BJUT01000045">
    <property type="protein sequence ID" value="GEK77825.1"/>
    <property type="molecule type" value="Genomic_DNA"/>
</dbReference>
<evidence type="ECO:0000256" key="1">
    <source>
        <dbReference type="SAM" id="Phobius"/>
    </source>
</evidence>
<keyword evidence="1" id="KW-0812">Transmembrane</keyword>
<dbReference type="NCBIfam" id="TIGR02532">
    <property type="entry name" value="IV_pilin_GFxxxE"/>
    <property type="match status" value="1"/>
</dbReference>
<accession>A0ABQ0UH94</accession>
<name>A0ABQ0UH94_PSEAF</name>
<sequence>MYIGSNKGRQSAFTLIEVLVAMVIFSLVMSISVTSYRFSVSELTKSEKNYQIKKLSTIKLINNQIHSLIPFIFRTELAEQVPFFHGNAYGFSFITDTPIQVNSPLAVASLKVIDDTVQYCEIEYGMFLLEDIELINNTCSTPINYLSGKGLSISYFGWKNSFELSNFYSEYLNVTVKPKPSWSTSFSAFKRKLMPLYIRFSIEGQSDILIKVPQLTSFELGASNAFEG</sequence>
<keyword evidence="1" id="KW-0472">Membrane</keyword>
<comment type="caution">
    <text evidence="2">The sequence shown here is derived from an EMBL/GenBank/DDBJ whole genome shotgun (WGS) entry which is preliminary data.</text>
</comment>
<dbReference type="Pfam" id="PF07963">
    <property type="entry name" value="N_methyl"/>
    <property type="match status" value="1"/>
</dbReference>
<proteinExistence type="predicted"/>
<dbReference type="InterPro" id="IPR012902">
    <property type="entry name" value="N_methyl_site"/>
</dbReference>
<evidence type="ECO:0008006" key="4">
    <source>
        <dbReference type="Google" id="ProtNLM"/>
    </source>
</evidence>